<feature type="region of interest" description="Disordered" evidence="1">
    <location>
        <begin position="96"/>
        <end position="119"/>
    </location>
</feature>
<feature type="compositionally biased region" description="Basic and acidic residues" evidence="1">
    <location>
        <begin position="265"/>
        <end position="279"/>
    </location>
</feature>
<feature type="region of interest" description="Disordered" evidence="1">
    <location>
        <begin position="1"/>
        <end position="76"/>
    </location>
</feature>
<organism evidence="2">
    <name type="scientific">Spironucleus salmonicida</name>
    <dbReference type="NCBI Taxonomy" id="348837"/>
    <lineage>
        <taxon>Eukaryota</taxon>
        <taxon>Metamonada</taxon>
        <taxon>Diplomonadida</taxon>
        <taxon>Hexamitidae</taxon>
        <taxon>Hexamitinae</taxon>
        <taxon>Spironucleus</taxon>
    </lineage>
</organism>
<feature type="region of interest" description="Disordered" evidence="1">
    <location>
        <begin position="181"/>
        <end position="207"/>
    </location>
</feature>
<feature type="region of interest" description="Disordered" evidence="1">
    <location>
        <begin position="322"/>
        <end position="342"/>
    </location>
</feature>
<dbReference type="AlphaFoldDB" id="V6LWM6"/>
<proteinExistence type="predicted"/>
<evidence type="ECO:0000256" key="1">
    <source>
        <dbReference type="SAM" id="MobiDB-lite"/>
    </source>
</evidence>
<gene>
    <name evidence="2" type="ORF">SS50377_11739</name>
</gene>
<name>V6LWM6_9EUKA</name>
<feature type="compositionally biased region" description="Low complexity" evidence="1">
    <location>
        <begin position="23"/>
        <end position="37"/>
    </location>
</feature>
<sequence>MSARCTSRNARSERGRPRSSRTLASSSAPVRLASSSRAARRAPSCRRWEASASAAPEAASRRSLAPSSRHSRPKSGLGGIACGWFPASAAAIARQRAPRPAKASSWRASTSARRASASSRAAVSSACGIARRPLPRLPGAHRPEDAVEVRHRAQLHQGVGDAAPLHLAAVRGVRPHRGLEGAHEGQQVRVRQQRQVPVAQPEHRRSRADSVLLSHLVRPQRALDAPEAVPVQRAPEEEPVQQERGPRMPQPGVRRAPSAPELPEEERAPAAEVALEPRRAAQVPRTPRWMRSARAAQALFRTQRWECASPCACSPRASRAARCAPSRVSRSSRAASCGRLAR</sequence>
<feature type="compositionally biased region" description="Low complexity" evidence="1">
    <location>
        <begin position="50"/>
        <end position="68"/>
    </location>
</feature>
<accession>V6LWM6</accession>
<reference evidence="2" key="1">
    <citation type="journal article" date="2014" name="PLoS Genet.">
        <title>The Genome of Spironucleus salmonicida Highlights a Fish Pathogen Adapted to Fluctuating Environments.</title>
        <authorList>
            <person name="Xu F."/>
            <person name="Jerlstrom-Hultqvist J."/>
            <person name="Einarsson E."/>
            <person name="Astvaldsson A."/>
            <person name="Svard S.G."/>
            <person name="Andersson J.O."/>
        </authorList>
    </citation>
    <scope>NUCLEOTIDE SEQUENCE</scope>
</reference>
<feature type="compositionally biased region" description="Low complexity" evidence="1">
    <location>
        <begin position="187"/>
        <end position="196"/>
    </location>
</feature>
<feature type="region of interest" description="Disordered" evidence="1">
    <location>
        <begin position="223"/>
        <end position="289"/>
    </location>
</feature>
<evidence type="ECO:0000313" key="2">
    <source>
        <dbReference type="EMBL" id="EST48116.1"/>
    </source>
</evidence>
<protein>
    <submittedName>
        <fullName evidence="2">Uncharacterized protein</fullName>
    </submittedName>
</protein>
<dbReference type="EMBL" id="KI546003">
    <property type="protein sequence ID" value="EST48116.1"/>
    <property type="molecule type" value="Genomic_DNA"/>
</dbReference>